<reference evidence="3" key="1">
    <citation type="submission" date="2019-06" db="EMBL/GenBank/DDBJ databases">
        <authorList>
            <consortium name="Wellcome Sanger Institute Data Sharing"/>
        </authorList>
    </citation>
    <scope>NUCLEOTIDE SEQUENCE [LARGE SCALE GENOMIC DNA]</scope>
</reference>
<reference evidence="3" key="3">
    <citation type="submission" date="2025-09" db="UniProtKB">
        <authorList>
            <consortium name="Ensembl"/>
        </authorList>
    </citation>
    <scope>IDENTIFICATION</scope>
</reference>
<dbReference type="SUPFAM" id="SSF81296">
    <property type="entry name" value="E set domains"/>
    <property type="match status" value="2"/>
</dbReference>
<keyword evidence="4" id="KW-1185">Reference proteome</keyword>
<dbReference type="SMART" id="SM01017">
    <property type="entry name" value="Arrestin_C"/>
    <property type="match status" value="1"/>
</dbReference>
<evidence type="ECO:0000259" key="2">
    <source>
        <dbReference type="SMART" id="SM01017"/>
    </source>
</evidence>
<evidence type="ECO:0000256" key="1">
    <source>
        <dbReference type="ARBA" id="ARBA00005298"/>
    </source>
</evidence>
<dbReference type="Proteomes" id="UP000472267">
    <property type="component" value="Chromosome 12"/>
</dbReference>
<dbReference type="InterPro" id="IPR011021">
    <property type="entry name" value="Arrestin-like_N"/>
</dbReference>
<dbReference type="GO" id="GO:0005886">
    <property type="term" value="C:plasma membrane"/>
    <property type="evidence" value="ECO:0007669"/>
    <property type="project" value="TreeGrafter"/>
</dbReference>
<dbReference type="InParanoid" id="A0A672FDY6"/>
<feature type="domain" description="Arrestin C-terminal-like" evidence="2">
    <location>
        <begin position="173"/>
        <end position="304"/>
    </location>
</feature>
<dbReference type="Ensembl" id="ENSSFAT00005005361.1">
    <property type="protein sequence ID" value="ENSSFAP00005005061.1"/>
    <property type="gene ID" value="ENSSFAG00005003242.1"/>
</dbReference>
<accession>A0A672FDY6</accession>
<dbReference type="InterPro" id="IPR014752">
    <property type="entry name" value="Arrestin-like_C"/>
</dbReference>
<reference evidence="3" key="2">
    <citation type="submission" date="2025-08" db="UniProtKB">
        <authorList>
            <consortium name="Ensembl"/>
        </authorList>
    </citation>
    <scope>IDENTIFICATION</scope>
</reference>
<dbReference type="GO" id="GO:0007399">
    <property type="term" value="P:nervous system development"/>
    <property type="evidence" value="ECO:0007669"/>
    <property type="project" value="UniProtKB-ARBA"/>
</dbReference>
<proteinExistence type="inferred from homology"/>
<dbReference type="GO" id="GO:0005737">
    <property type="term" value="C:cytoplasm"/>
    <property type="evidence" value="ECO:0007669"/>
    <property type="project" value="TreeGrafter"/>
</dbReference>
<dbReference type="Gene3D" id="2.60.40.640">
    <property type="match status" value="2"/>
</dbReference>
<dbReference type="Pfam" id="PF02752">
    <property type="entry name" value="Arrestin_C"/>
    <property type="match status" value="1"/>
</dbReference>
<protein>
    <recommendedName>
        <fullName evidence="2">Arrestin C-terminal-like domain-containing protein</fullName>
    </recommendedName>
</protein>
<dbReference type="PANTHER" id="PTHR11188">
    <property type="entry name" value="ARRESTIN DOMAIN CONTAINING PROTEIN"/>
    <property type="match status" value="1"/>
</dbReference>
<dbReference type="AlphaFoldDB" id="A0A672FDY6"/>
<evidence type="ECO:0000313" key="4">
    <source>
        <dbReference type="Proteomes" id="UP000472267"/>
    </source>
</evidence>
<evidence type="ECO:0000313" key="3">
    <source>
        <dbReference type="Ensembl" id="ENSSFAP00005005061.1"/>
    </source>
</evidence>
<dbReference type="PANTHER" id="PTHR11188:SF135">
    <property type="entry name" value="ARRESTIN DOMAIN CONTAINING 3-LIKE-RELATED"/>
    <property type="match status" value="1"/>
</dbReference>
<dbReference type="Pfam" id="PF00339">
    <property type="entry name" value="Arrestin_N"/>
    <property type="match status" value="1"/>
</dbReference>
<dbReference type="InterPro" id="IPR014756">
    <property type="entry name" value="Ig_E-set"/>
</dbReference>
<dbReference type="GO" id="GO:0015031">
    <property type="term" value="P:protein transport"/>
    <property type="evidence" value="ECO:0007669"/>
    <property type="project" value="TreeGrafter"/>
</dbReference>
<sequence>MSTTVKRLEVSYNPINQNDTFTSGDVVSGHVTLEVVKECEIESLSVKFKGKSEVLWSERHGQTTVVYHSKDKYFSIKHYFIQDKQQKDSNVVPPGCHVYPFTFQVPLKEMPSSFKGFAGKIVYLLEAKLSRSMRLNKKSSTKLNFVCKTNPTSVPELMAPQHESKDKKMKFFNSGTVAMDVNLEKTGFCQGEGLRVTAHINNSSTRDIKPKYCIYRKHSFFACEKRKVDTRDLLKEVGDPIPPSTSTNVTRVITIPPDMEPSIRNCSNIMVEHRLRVSGSRKVVVCGKVFGIYLQPLCFTAPPLPARSPRSLLRFADTHNTETATDKKS</sequence>
<dbReference type="InterPro" id="IPR050357">
    <property type="entry name" value="Arrestin_domain-protein"/>
</dbReference>
<comment type="similarity">
    <text evidence="1">Belongs to the arrestin family.</text>
</comment>
<dbReference type="OMA" id="MYPPLNE"/>
<gene>
    <name evidence="3" type="primary">LOC115398222</name>
</gene>
<name>A0A672FDY6_SALFA</name>
<dbReference type="InterPro" id="IPR011022">
    <property type="entry name" value="Arrestin_C-like"/>
</dbReference>
<organism evidence="3 4">
    <name type="scientific">Salarias fasciatus</name>
    <name type="common">Jewelled blenny</name>
    <name type="synonym">Blennius fasciatus</name>
    <dbReference type="NCBI Taxonomy" id="181472"/>
    <lineage>
        <taxon>Eukaryota</taxon>
        <taxon>Metazoa</taxon>
        <taxon>Chordata</taxon>
        <taxon>Craniata</taxon>
        <taxon>Vertebrata</taxon>
        <taxon>Euteleostomi</taxon>
        <taxon>Actinopterygii</taxon>
        <taxon>Neopterygii</taxon>
        <taxon>Teleostei</taxon>
        <taxon>Neoteleostei</taxon>
        <taxon>Acanthomorphata</taxon>
        <taxon>Ovalentaria</taxon>
        <taxon>Blenniimorphae</taxon>
        <taxon>Blenniiformes</taxon>
        <taxon>Blennioidei</taxon>
        <taxon>Blenniidae</taxon>
        <taxon>Salariinae</taxon>
        <taxon>Salarias</taxon>
    </lineage>
</organism>